<dbReference type="InterPro" id="IPR036661">
    <property type="entry name" value="Luciferase-like_sf"/>
</dbReference>
<evidence type="ECO:0000313" key="1">
    <source>
        <dbReference type="EMBL" id="MDR6940140.1"/>
    </source>
</evidence>
<dbReference type="EMBL" id="JAVDUJ010000001">
    <property type="protein sequence ID" value="MDR6940140.1"/>
    <property type="molecule type" value="Genomic_DNA"/>
</dbReference>
<accession>A0ABU1T5M5</accession>
<dbReference type="Gene3D" id="3.20.20.30">
    <property type="entry name" value="Luciferase-like domain"/>
    <property type="match status" value="1"/>
</dbReference>
<sequence>MTIEIAASRKALTESGPLDYDDPSQLPDFYTTATLGFDLSGLGARPTEIPGEYGPEMAVSALNFPLLVASVNAAFQGGIDYIQLNHNFQMYGGEAAAAFHQSALLDGVKTAEKIAEMVPAGGLNIEVPLDLELGLPAIKGFLADFSGKKSISVGIREPADIELLARFSQAAKENNLKIVAICADLQFLTDHAAKIAGLVDSVQLRAGTIAQAREMRFCFHELGKTAGRKIKLVVELGIVISATVQSATERAALISELSHSPLFDGIANSVGTVYDVADQIEKWVGSGAADGILFVPASLPTDLASVLKGVVPLMRERAKLDVPISFTES</sequence>
<organism evidence="1 2">
    <name type="scientific">Arcanobacterium hippocoleae</name>
    <dbReference type="NCBI Taxonomy" id="149017"/>
    <lineage>
        <taxon>Bacteria</taxon>
        <taxon>Bacillati</taxon>
        <taxon>Actinomycetota</taxon>
        <taxon>Actinomycetes</taxon>
        <taxon>Actinomycetales</taxon>
        <taxon>Actinomycetaceae</taxon>
        <taxon>Arcanobacterium</taxon>
    </lineage>
</organism>
<proteinExistence type="predicted"/>
<protein>
    <submittedName>
        <fullName evidence="1">Uncharacterized protein</fullName>
    </submittedName>
</protein>
<name>A0ABU1T5M5_9ACTO</name>
<gene>
    <name evidence="1" type="ORF">J2S36_001683</name>
</gene>
<dbReference type="SUPFAM" id="SSF51679">
    <property type="entry name" value="Bacterial luciferase-like"/>
    <property type="match status" value="1"/>
</dbReference>
<keyword evidence="2" id="KW-1185">Reference proteome</keyword>
<evidence type="ECO:0000313" key="2">
    <source>
        <dbReference type="Proteomes" id="UP001266099"/>
    </source>
</evidence>
<dbReference type="RefSeq" id="WP_309957394.1">
    <property type="nucleotide sequence ID" value="NZ_JAVDUJ010000001.1"/>
</dbReference>
<dbReference type="Proteomes" id="UP001266099">
    <property type="component" value="Unassembled WGS sequence"/>
</dbReference>
<comment type="caution">
    <text evidence="1">The sequence shown here is derived from an EMBL/GenBank/DDBJ whole genome shotgun (WGS) entry which is preliminary data.</text>
</comment>
<reference evidence="1 2" key="1">
    <citation type="submission" date="2023-07" db="EMBL/GenBank/DDBJ databases">
        <title>Sequencing the genomes of 1000 actinobacteria strains.</title>
        <authorList>
            <person name="Klenk H.-P."/>
        </authorList>
    </citation>
    <scope>NUCLEOTIDE SEQUENCE [LARGE SCALE GENOMIC DNA]</scope>
    <source>
        <strain evidence="1 2">DSM 15539</strain>
    </source>
</reference>